<accession>A0ABP0M2V5</accession>
<name>A0ABP0M2V5_9DINO</name>
<sequence length="375" mass="42648">MFPWFLSLWISTPGAWAQSPAPSDAQSTRVHLVTYCNEAQSSMGFLLASAAANGLPTVVLGFGDHAWWPEGLGRKINALRRFVLDSALKPNDLVLFADAYDVLIQSTEQEIRESFERLERRLNVSLIFNGDRDCAPRLPDVCTDPRPVDVWLHPRVYLNSGAFIGRTFAMKSILLQDPVSDVMPGGDQAFYQRKFMSHPHAMSVDTDCQLLCTVARNLDAEGLRQLSNGTVVFSSAATSVSIPSILHFPGGGHWPMWQQGLPSSVIQEVFRKRFPEQFKVLYDHIEVSADLRGVHHFRKRLQQESFLQALRAISCFRCKVLLHTDDECNFVQWDNEMCQELRMCLPWLIVVVGLLLWKRSWRRWCGRSKPLDRSS</sequence>
<dbReference type="Proteomes" id="UP001642464">
    <property type="component" value="Unassembled WGS sequence"/>
</dbReference>
<dbReference type="CDD" id="cd22997">
    <property type="entry name" value="GT_LH"/>
    <property type="match status" value="1"/>
</dbReference>
<gene>
    <name evidence="1" type="ORF">SCF082_LOCUS25632</name>
</gene>
<dbReference type="EMBL" id="CAXAMM010019302">
    <property type="protein sequence ID" value="CAK9045366.1"/>
    <property type="molecule type" value="Genomic_DNA"/>
</dbReference>
<dbReference type="Pfam" id="PF25342">
    <property type="entry name" value="GT_PLOD"/>
    <property type="match status" value="1"/>
</dbReference>
<keyword evidence="2" id="KW-1185">Reference proteome</keyword>
<dbReference type="InterPro" id="IPR057589">
    <property type="entry name" value="GT_PLOD"/>
</dbReference>
<proteinExistence type="predicted"/>
<evidence type="ECO:0000313" key="2">
    <source>
        <dbReference type="Proteomes" id="UP001642464"/>
    </source>
</evidence>
<evidence type="ECO:0000313" key="1">
    <source>
        <dbReference type="EMBL" id="CAK9045366.1"/>
    </source>
</evidence>
<organism evidence="1 2">
    <name type="scientific">Durusdinium trenchii</name>
    <dbReference type="NCBI Taxonomy" id="1381693"/>
    <lineage>
        <taxon>Eukaryota</taxon>
        <taxon>Sar</taxon>
        <taxon>Alveolata</taxon>
        <taxon>Dinophyceae</taxon>
        <taxon>Suessiales</taxon>
        <taxon>Symbiodiniaceae</taxon>
        <taxon>Durusdinium</taxon>
    </lineage>
</organism>
<reference evidence="1 2" key="1">
    <citation type="submission" date="2024-02" db="EMBL/GenBank/DDBJ databases">
        <authorList>
            <person name="Chen Y."/>
            <person name="Shah S."/>
            <person name="Dougan E. K."/>
            <person name="Thang M."/>
            <person name="Chan C."/>
        </authorList>
    </citation>
    <scope>NUCLEOTIDE SEQUENCE [LARGE SCALE GENOMIC DNA]</scope>
</reference>
<protein>
    <submittedName>
        <fullName evidence="1">2-oxoglutarate 5-dioxygenase (Procollagen lysyl hydroxylase)</fullName>
    </submittedName>
</protein>
<comment type="caution">
    <text evidence="1">The sequence shown here is derived from an EMBL/GenBank/DDBJ whole genome shotgun (WGS) entry which is preliminary data.</text>
</comment>